<keyword evidence="2" id="KW-1185">Reference proteome</keyword>
<dbReference type="Proteomes" id="UP000075243">
    <property type="component" value="Unassembled WGS sequence"/>
</dbReference>
<dbReference type="EMBL" id="KQ484769">
    <property type="protein sequence ID" value="KYP33808.1"/>
    <property type="molecule type" value="Genomic_DNA"/>
</dbReference>
<evidence type="ECO:0000313" key="2">
    <source>
        <dbReference type="Proteomes" id="UP000075243"/>
    </source>
</evidence>
<evidence type="ECO:0000313" key="1">
    <source>
        <dbReference type="EMBL" id="KYP33808.1"/>
    </source>
</evidence>
<dbReference type="AlphaFoldDB" id="A0A151QTZ6"/>
<dbReference type="PANTHER" id="PTHR35046">
    <property type="entry name" value="ZINC KNUCKLE (CCHC-TYPE) FAMILY PROTEIN"/>
    <property type="match status" value="1"/>
</dbReference>
<organism evidence="1 2">
    <name type="scientific">Cajanus cajan</name>
    <name type="common">Pigeon pea</name>
    <name type="synonym">Cajanus indicus</name>
    <dbReference type="NCBI Taxonomy" id="3821"/>
    <lineage>
        <taxon>Eukaryota</taxon>
        <taxon>Viridiplantae</taxon>
        <taxon>Streptophyta</taxon>
        <taxon>Embryophyta</taxon>
        <taxon>Tracheophyta</taxon>
        <taxon>Spermatophyta</taxon>
        <taxon>Magnoliopsida</taxon>
        <taxon>eudicotyledons</taxon>
        <taxon>Gunneridae</taxon>
        <taxon>Pentapetalae</taxon>
        <taxon>rosids</taxon>
        <taxon>fabids</taxon>
        <taxon>Fabales</taxon>
        <taxon>Fabaceae</taxon>
        <taxon>Papilionoideae</taxon>
        <taxon>50 kb inversion clade</taxon>
        <taxon>NPAAA clade</taxon>
        <taxon>indigoferoid/millettioid clade</taxon>
        <taxon>Phaseoleae</taxon>
        <taxon>Cajanus</taxon>
    </lineage>
</organism>
<dbReference type="OMA" id="GYANKHT"/>
<dbReference type="PANTHER" id="PTHR35046:SF9">
    <property type="entry name" value="RNA-DIRECTED DNA POLYMERASE"/>
    <property type="match status" value="1"/>
</dbReference>
<gene>
    <name evidence="1" type="ORF">KK1_045314</name>
</gene>
<protein>
    <recommendedName>
        <fullName evidence="3">Retrovirus-related Pol polyprotein from transposon TNT 1-94</fullName>
    </recommendedName>
</protein>
<dbReference type="Gramene" id="C.cajan_41503.t">
    <property type="protein sequence ID" value="C.cajan_41503.t.cds1"/>
    <property type="gene ID" value="C.cajan_41503"/>
</dbReference>
<evidence type="ECO:0008006" key="3">
    <source>
        <dbReference type="Google" id="ProtNLM"/>
    </source>
</evidence>
<accession>A0A151QTZ6</accession>
<sequence>MKVTQQVEVCFSIRRYNDKVLCDVVPMKANHLLLGRPWQYDTKALRDGFTNKISFMHNDQKIILEPLSPRDVCEDQIKMREKNNSREKREE</sequence>
<name>A0A151QTZ6_CAJCA</name>
<proteinExistence type="predicted"/>
<reference evidence="1" key="1">
    <citation type="journal article" date="2012" name="Nat. Biotechnol.">
        <title>Draft genome sequence of pigeonpea (Cajanus cajan), an orphan legume crop of resource-poor farmers.</title>
        <authorList>
            <person name="Varshney R.K."/>
            <person name="Chen W."/>
            <person name="Li Y."/>
            <person name="Bharti A.K."/>
            <person name="Saxena R.K."/>
            <person name="Schlueter J.A."/>
            <person name="Donoghue M.T."/>
            <person name="Azam S."/>
            <person name="Fan G."/>
            <person name="Whaley A.M."/>
            <person name="Farmer A.D."/>
            <person name="Sheridan J."/>
            <person name="Iwata A."/>
            <person name="Tuteja R."/>
            <person name="Penmetsa R.V."/>
            <person name="Wu W."/>
            <person name="Upadhyaya H.D."/>
            <person name="Yang S.P."/>
            <person name="Shah T."/>
            <person name="Saxena K.B."/>
            <person name="Michael T."/>
            <person name="McCombie W.R."/>
            <person name="Yang B."/>
            <person name="Zhang G."/>
            <person name="Yang H."/>
            <person name="Wang J."/>
            <person name="Spillane C."/>
            <person name="Cook D.R."/>
            <person name="May G.D."/>
            <person name="Xu X."/>
            <person name="Jackson S.A."/>
        </authorList>
    </citation>
    <scope>NUCLEOTIDE SEQUENCE [LARGE SCALE GENOMIC DNA]</scope>
</reference>